<keyword evidence="1" id="KW-0812">Transmembrane</keyword>
<feature type="domain" description="TadE-like" evidence="2">
    <location>
        <begin position="18"/>
        <end position="60"/>
    </location>
</feature>
<evidence type="ECO:0000256" key="1">
    <source>
        <dbReference type="SAM" id="Phobius"/>
    </source>
</evidence>
<keyword evidence="1" id="KW-0472">Membrane</keyword>
<organism evidence="3 4">
    <name type="scientific">Arthrobacter alpinus</name>
    <dbReference type="NCBI Taxonomy" id="656366"/>
    <lineage>
        <taxon>Bacteria</taxon>
        <taxon>Bacillati</taxon>
        <taxon>Actinomycetota</taxon>
        <taxon>Actinomycetes</taxon>
        <taxon>Micrococcales</taxon>
        <taxon>Micrococcaceae</taxon>
        <taxon>Arthrobacter</taxon>
    </lineage>
</organism>
<proteinExistence type="predicted"/>
<dbReference type="AlphaFoldDB" id="A0A1H5KP41"/>
<gene>
    <name evidence="3" type="ORF">SAMN04489740_2074</name>
</gene>
<evidence type="ECO:0000259" key="2">
    <source>
        <dbReference type="Pfam" id="PF07811"/>
    </source>
</evidence>
<keyword evidence="1" id="KW-1133">Transmembrane helix</keyword>
<dbReference type="Pfam" id="PF07811">
    <property type="entry name" value="TadE"/>
    <property type="match status" value="1"/>
</dbReference>
<dbReference type="Proteomes" id="UP000182725">
    <property type="component" value="Unassembled WGS sequence"/>
</dbReference>
<evidence type="ECO:0000313" key="4">
    <source>
        <dbReference type="Proteomes" id="UP000182725"/>
    </source>
</evidence>
<reference evidence="3 4" key="1">
    <citation type="submission" date="2016-10" db="EMBL/GenBank/DDBJ databases">
        <authorList>
            <person name="de Groot N.N."/>
        </authorList>
    </citation>
    <scope>NUCLEOTIDE SEQUENCE [LARGE SCALE GENOMIC DNA]</scope>
    <source>
        <strain evidence="3 4">DSM 22274</strain>
    </source>
</reference>
<feature type="transmembrane region" description="Helical" evidence="1">
    <location>
        <begin position="21"/>
        <end position="44"/>
    </location>
</feature>
<dbReference type="EMBL" id="FNTV01000001">
    <property type="protein sequence ID" value="SEE65738.1"/>
    <property type="molecule type" value="Genomic_DNA"/>
</dbReference>
<name>A0A1H5KP41_9MICC</name>
<evidence type="ECO:0000313" key="3">
    <source>
        <dbReference type="EMBL" id="SEE65738.1"/>
    </source>
</evidence>
<accession>A0A1H5KP41</accession>
<sequence length="151" mass="15984">MFKTAKVIPRNPSKKQRGAAAVEFALILPLLLAMLFGVIDYGILFGQNMSLQNAAREGARQGILQGEVLTSTTQARGLLDPAKLQIKFTVDTTAGAPGSMVVCVRYPQSSLTGFFAWALKGTSQAKTVMRMEGTAGVTSGAKNWNGGSCTL</sequence>
<protein>
    <submittedName>
        <fullName evidence="3">TadE-like protein</fullName>
    </submittedName>
</protein>
<dbReference type="RefSeq" id="WP_083360948.1">
    <property type="nucleotide sequence ID" value="NZ_FNTV01000001.1"/>
</dbReference>
<dbReference type="InterPro" id="IPR012495">
    <property type="entry name" value="TadE-like_dom"/>
</dbReference>